<feature type="region of interest" description="Disordered" evidence="6">
    <location>
        <begin position="1"/>
        <end position="21"/>
    </location>
</feature>
<feature type="transmembrane region" description="Helical" evidence="7">
    <location>
        <begin position="413"/>
        <end position="436"/>
    </location>
</feature>
<keyword evidence="3 7" id="KW-0812">Transmembrane</keyword>
<feature type="transmembrane region" description="Helical" evidence="7">
    <location>
        <begin position="82"/>
        <end position="108"/>
    </location>
</feature>
<evidence type="ECO:0000256" key="4">
    <source>
        <dbReference type="ARBA" id="ARBA00022989"/>
    </source>
</evidence>
<evidence type="ECO:0000256" key="5">
    <source>
        <dbReference type="ARBA" id="ARBA00023136"/>
    </source>
</evidence>
<feature type="transmembrane region" description="Helical" evidence="7">
    <location>
        <begin position="129"/>
        <end position="157"/>
    </location>
</feature>
<protein>
    <submittedName>
        <fullName evidence="9">AAT family amino acid transporter</fullName>
    </submittedName>
</protein>
<evidence type="ECO:0000256" key="2">
    <source>
        <dbReference type="ARBA" id="ARBA00022448"/>
    </source>
</evidence>
<dbReference type="OrthoDB" id="3900342at2759"/>
<evidence type="ECO:0000259" key="8">
    <source>
        <dbReference type="Pfam" id="PF00324"/>
    </source>
</evidence>
<accession>A0A9P4IZY8</accession>
<dbReference type="FunFam" id="1.20.1740.10:FF:000001">
    <property type="entry name" value="Amino acid permease"/>
    <property type="match status" value="1"/>
</dbReference>
<feature type="transmembrane region" description="Helical" evidence="7">
    <location>
        <begin position="163"/>
        <end position="185"/>
    </location>
</feature>
<feature type="transmembrane region" description="Helical" evidence="7">
    <location>
        <begin position="190"/>
        <end position="210"/>
    </location>
</feature>
<feature type="transmembrane region" description="Helical" evidence="7">
    <location>
        <begin position="246"/>
        <end position="266"/>
    </location>
</feature>
<sequence>MDHHDHQPSSSFAEKDAVKSDQQDLNRLESYTQGQNFELSEHAGTKRRIKSRHAQMLAIGGTIGTGLFVGSGQLLAKTGPASLLIAYFLLSMLVYGVVTAIVEVAAYLPISGCSTAYLTSRYVSKSLGFALGWLYFYSFGVIIAYEITAASIVIDFWPTNVNLAVWISLMIVVIIGLNLCSVGVYAEIEFWFAGIKVVMIVGLLILSLVITGGGGPSGNSIGFRYWTSTDAIRTYLANGAGGRFTAVVYACVNAGFAFYFGPELVVYTAGEMKNSRKNLPSAARKFFYRLIGFYVLSALAIGIICSPSAKGLTNGSGNASASPWVIAIKEASIPILPSLVNAGILTSAWSSGNSYLYMSSRSLYSLAVAGDAPRIFTKCNRFGVPIYAVIAASLFTPLAYLSCGSQAGQVFNWLISLTNTAGYTSWIVCWITFIRFRKACDLQGIVTPYRSRVQPYAAWICLFVFVGLLLLNGFNVFYPGQFTTAGFVTTYLGIPIFLVLWLGHKMITARHEPWMYGPGAVDLNTGVAEVEADARMWDSLVTHEKGYESKSMLSKVKSMWS</sequence>
<dbReference type="PANTHER" id="PTHR43341:SF38">
    <property type="entry name" value="PROLINE TRANSPORTER (EUROFUNG)"/>
    <property type="match status" value="1"/>
</dbReference>
<dbReference type="Gene3D" id="1.20.1740.10">
    <property type="entry name" value="Amino acid/polyamine transporter I"/>
    <property type="match status" value="1"/>
</dbReference>
<feature type="transmembrane region" description="Helical" evidence="7">
    <location>
        <begin position="382"/>
        <end position="401"/>
    </location>
</feature>
<comment type="caution">
    <text evidence="9">The sequence shown here is derived from an EMBL/GenBank/DDBJ whole genome shotgun (WGS) entry which is preliminary data.</text>
</comment>
<dbReference type="GO" id="GO:0016020">
    <property type="term" value="C:membrane"/>
    <property type="evidence" value="ECO:0007669"/>
    <property type="project" value="UniProtKB-SubCell"/>
</dbReference>
<dbReference type="Proteomes" id="UP000799439">
    <property type="component" value="Unassembled WGS sequence"/>
</dbReference>
<evidence type="ECO:0000256" key="1">
    <source>
        <dbReference type="ARBA" id="ARBA00004141"/>
    </source>
</evidence>
<proteinExistence type="predicted"/>
<keyword evidence="10" id="KW-1185">Reference proteome</keyword>
<dbReference type="InterPro" id="IPR004841">
    <property type="entry name" value="AA-permease/SLC12A_dom"/>
</dbReference>
<feature type="transmembrane region" description="Helical" evidence="7">
    <location>
        <begin position="56"/>
        <end position="76"/>
    </location>
</feature>
<evidence type="ECO:0000256" key="3">
    <source>
        <dbReference type="ARBA" id="ARBA00022692"/>
    </source>
</evidence>
<dbReference type="PANTHER" id="PTHR43341">
    <property type="entry name" value="AMINO ACID PERMEASE"/>
    <property type="match status" value="1"/>
</dbReference>
<dbReference type="AlphaFoldDB" id="A0A9P4IZY8"/>
<evidence type="ECO:0000313" key="9">
    <source>
        <dbReference type="EMBL" id="KAF2151580.1"/>
    </source>
</evidence>
<dbReference type="PIRSF" id="PIRSF006060">
    <property type="entry name" value="AA_transporter"/>
    <property type="match status" value="1"/>
</dbReference>
<name>A0A9P4IZY8_9PEZI</name>
<evidence type="ECO:0000256" key="7">
    <source>
        <dbReference type="SAM" id="Phobius"/>
    </source>
</evidence>
<comment type="subcellular location">
    <subcellularLocation>
        <location evidence="1">Membrane</location>
        <topology evidence="1">Multi-pass membrane protein</topology>
    </subcellularLocation>
</comment>
<evidence type="ECO:0000256" key="6">
    <source>
        <dbReference type="SAM" id="MobiDB-lite"/>
    </source>
</evidence>
<feature type="transmembrane region" description="Helical" evidence="7">
    <location>
        <begin position="286"/>
        <end position="304"/>
    </location>
</feature>
<dbReference type="GO" id="GO:0015171">
    <property type="term" value="F:amino acid transmembrane transporter activity"/>
    <property type="evidence" value="ECO:0007669"/>
    <property type="project" value="TreeGrafter"/>
</dbReference>
<keyword evidence="4 7" id="KW-1133">Transmembrane helix</keyword>
<keyword evidence="2" id="KW-0813">Transport</keyword>
<reference evidence="9" key="1">
    <citation type="journal article" date="2020" name="Stud. Mycol.">
        <title>101 Dothideomycetes genomes: a test case for predicting lifestyles and emergence of pathogens.</title>
        <authorList>
            <person name="Haridas S."/>
            <person name="Albert R."/>
            <person name="Binder M."/>
            <person name="Bloem J."/>
            <person name="Labutti K."/>
            <person name="Salamov A."/>
            <person name="Andreopoulos B."/>
            <person name="Baker S."/>
            <person name="Barry K."/>
            <person name="Bills G."/>
            <person name="Bluhm B."/>
            <person name="Cannon C."/>
            <person name="Castanera R."/>
            <person name="Culley D."/>
            <person name="Daum C."/>
            <person name="Ezra D."/>
            <person name="Gonzalez J."/>
            <person name="Henrissat B."/>
            <person name="Kuo A."/>
            <person name="Liang C."/>
            <person name="Lipzen A."/>
            <person name="Lutzoni F."/>
            <person name="Magnuson J."/>
            <person name="Mondo S."/>
            <person name="Nolan M."/>
            <person name="Ohm R."/>
            <person name="Pangilinan J."/>
            <person name="Park H.-J."/>
            <person name="Ramirez L."/>
            <person name="Alfaro M."/>
            <person name="Sun H."/>
            <person name="Tritt A."/>
            <person name="Yoshinaga Y."/>
            <person name="Zwiers L.-H."/>
            <person name="Turgeon B."/>
            <person name="Goodwin S."/>
            <person name="Spatafora J."/>
            <person name="Crous P."/>
            <person name="Grigoriev I."/>
        </authorList>
    </citation>
    <scope>NUCLEOTIDE SEQUENCE</scope>
    <source>
        <strain evidence="9">CBS 260.36</strain>
    </source>
</reference>
<feature type="domain" description="Amino acid permease/ SLC12A" evidence="8">
    <location>
        <begin position="53"/>
        <end position="514"/>
    </location>
</feature>
<gene>
    <name evidence="9" type="ORF">K461DRAFT_256993</name>
</gene>
<feature type="transmembrane region" description="Helical" evidence="7">
    <location>
        <begin position="324"/>
        <end position="349"/>
    </location>
</feature>
<feature type="transmembrane region" description="Helical" evidence="7">
    <location>
        <begin position="484"/>
        <end position="503"/>
    </location>
</feature>
<feature type="transmembrane region" description="Helical" evidence="7">
    <location>
        <begin position="456"/>
        <end position="478"/>
    </location>
</feature>
<organism evidence="9 10">
    <name type="scientific">Myriangium duriaei CBS 260.36</name>
    <dbReference type="NCBI Taxonomy" id="1168546"/>
    <lineage>
        <taxon>Eukaryota</taxon>
        <taxon>Fungi</taxon>
        <taxon>Dikarya</taxon>
        <taxon>Ascomycota</taxon>
        <taxon>Pezizomycotina</taxon>
        <taxon>Dothideomycetes</taxon>
        <taxon>Dothideomycetidae</taxon>
        <taxon>Myriangiales</taxon>
        <taxon>Myriangiaceae</taxon>
        <taxon>Myriangium</taxon>
    </lineage>
</organism>
<dbReference type="InterPro" id="IPR050524">
    <property type="entry name" value="APC_YAT"/>
</dbReference>
<dbReference type="EMBL" id="ML996087">
    <property type="protein sequence ID" value="KAF2151580.1"/>
    <property type="molecule type" value="Genomic_DNA"/>
</dbReference>
<evidence type="ECO:0000313" key="10">
    <source>
        <dbReference type="Proteomes" id="UP000799439"/>
    </source>
</evidence>
<dbReference type="Pfam" id="PF00324">
    <property type="entry name" value="AA_permease"/>
    <property type="match status" value="1"/>
</dbReference>
<keyword evidence="5 7" id="KW-0472">Membrane</keyword>